<dbReference type="Proteomes" id="UP001633002">
    <property type="component" value="Unassembled WGS sequence"/>
</dbReference>
<proteinExistence type="predicted"/>
<evidence type="ECO:0000313" key="1">
    <source>
        <dbReference type="EMBL" id="KAL3685067.1"/>
    </source>
</evidence>
<name>A0ABD3H0L2_9MARC</name>
<protein>
    <recommendedName>
        <fullName evidence="3">Reverse transcriptase zinc-binding domain-containing protein</fullName>
    </recommendedName>
</protein>
<dbReference type="AlphaFoldDB" id="A0ABD3H0L2"/>
<dbReference type="EMBL" id="JBJQOH010000006">
    <property type="protein sequence ID" value="KAL3685067.1"/>
    <property type="molecule type" value="Genomic_DNA"/>
</dbReference>
<reference evidence="1 2" key="1">
    <citation type="submission" date="2024-09" db="EMBL/GenBank/DDBJ databases">
        <title>Chromosome-scale assembly of Riccia sorocarpa.</title>
        <authorList>
            <person name="Paukszto L."/>
        </authorList>
    </citation>
    <scope>NUCLEOTIDE SEQUENCE [LARGE SCALE GENOMIC DNA]</scope>
    <source>
        <strain evidence="1">LP-2024</strain>
        <tissue evidence="1">Aerial parts of the thallus</tissue>
    </source>
</reference>
<keyword evidence="2" id="KW-1185">Reference proteome</keyword>
<organism evidence="1 2">
    <name type="scientific">Riccia sorocarpa</name>
    <dbReference type="NCBI Taxonomy" id="122646"/>
    <lineage>
        <taxon>Eukaryota</taxon>
        <taxon>Viridiplantae</taxon>
        <taxon>Streptophyta</taxon>
        <taxon>Embryophyta</taxon>
        <taxon>Marchantiophyta</taxon>
        <taxon>Marchantiopsida</taxon>
        <taxon>Marchantiidae</taxon>
        <taxon>Marchantiales</taxon>
        <taxon>Ricciaceae</taxon>
        <taxon>Riccia</taxon>
    </lineage>
</organism>
<sequence length="359" mass="40767">MGRIRVVSIGRGLEFSTVCLADDTAIFLQVHQQSVQRLFHLLGKLEVAAGARINLQKSRLLMIGKKVKAPSWLQEFGIPLVGPFNWIGYLGAAISRVDGPNKLALAAWEEVVLPNWWGGLGVSAFIIFRLPSAAEEVVGEIQHHCAQMDIFSLADLVDALRERGVDFFFQFEGRHGAILAVLSEMELTEGPLRFTPEDWKSDRGKSWNLNWRGSQVYALFVSGKVDRQVLKLNMKWGLQWSLSEWENVWTIFTLRLVSPRHRAFMWRTVHKAFLDGVREQNLLALLPVVFFVGSHQKIWRMFSSNVGDGKASGVLYSLNYQGGMGWKSWWLGGSLFRKFSAGHYRVPRSLKSLEFGFWV</sequence>
<accession>A0ABD3H0L2</accession>
<evidence type="ECO:0008006" key="3">
    <source>
        <dbReference type="Google" id="ProtNLM"/>
    </source>
</evidence>
<comment type="caution">
    <text evidence="1">The sequence shown here is derived from an EMBL/GenBank/DDBJ whole genome shotgun (WGS) entry which is preliminary data.</text>
</comment>
<gene>
    <name evidence="1" type="ORF">R1sor_003089</name>
</gene>
<evidence type="ECO:0000313" key="2">
    <source>
        <dbReference type="Proteomes" id="UP001633002"/>
    </source>
</evidence>